<reference evidence="1" key="1">
    <citation type="submission" date="2021-01" db="EMBL/GenBank/DDBJ databases">
        <title>Whole genome shotgun sequence of Sinosporangium siamense NBRC 109515.</title>
        <authorList>
            <person name="Komaki H."/>
            <person name="Tamura T."/>
        </authorList>
    </citation>
    <scope>NUCLEOTIDE SEQUENCE</scope>
    <source>
        <strain evidence="1">NBRC 109515</strain>
    </source>
</reference>
<dbReference type="Pfam" id="PF00067">
    <property type="entry name" value="p450"/>
    <property type="match status" value="1"/>
</dbReference>
<name>A0A919RDR3_9ACTN</name>
<evidence type="ECO:0000313" key="2">
    <source>
        <dbReference type="Proteomes" id="UP000606172"/>
    </source>
</evidence>
<dbReference type="RefSeq" id="WP_204023227.1">
    <property type="nucleotide sequence ID" value="NZ_BOOW01000010.1"/>
</dbReference>
<keyword evidence="2" id="KW-1185">Reference proteome</keyword>
<dbReference type="GO" id="GO:0020037">
    <property type="term" value="F:heme binding"/>
    <property type="evidence" value="ECO:0007669"/>
    <property type="project" value="InterPro"/>
</dbReference>
<gene>
    <name evidence="1" type="ORF">Ssi02_17880</name>
</gene>
<dbReference type="GO" id="GO:0016705">
    <property type="term" value="F:oxidoreductase activity, acting on paired donors, with incorporation or reduction of molecular oxygen"/>
    <property type="evidence" value="ECO:0007669"/>
    <property type="project" value="InterPro"/>
</dbReference>
<evidence type="ECO:0008006" key="3">
    <source>
        <dbReference type="Google" id="ProtNLM"/>
    </source>
</evidence>
<protein>
    <recommendedName>
        <fullName evidence="3">Cytochrome P450</fullName>
    </recommendedName>
</protein>
<dbReference type="Gene3D" id="1.10.630.10">
    <property type="entry name" value="Cytochrome P450"/>
    <property type="match status" value="1"/>
</dbReference>
<sequence length="151" mass="16089">MHHAVPVFAEGVMLLSQLPASAQRLPLPFIRRFHAAIRDLQQILDEGIAHRQAHPREDGNSLIDFLLSARDGETGTSMDTRQIRHESIGIFTAGVNSTSAVLAIPTSIPTRSPSIRTGGCPNGLDLSRSGHYTTSALAATAASVNTSPGRN</sequence>
<dbReference type="GO" id="GO:0004497">
    <property type="term" value="F:monooxygenase activity"/>
    <property type="evidence" value="ECO:0007669"/>
    <property type="project" value="InterPro"/>
</dbReference>
<evidence type="ECO:0000313" key="1">
    <source>
        <dbReference type="EMBL" id="GII91557.1"/>
    </source>
</evidence>
<dbReference type="GO" id="GO:0005506">
    <property type="term" value="F:iron ion binding"/>
    <property type="evidence" value="ECO:0007669"/>
    <property type="project" value="InterPro"/>
</dbReference>
<dbReference type="SUPFAM" id="SSF48264">
    <property type="entry name" value="Cytochrome P450"/>
    <property type="match status" value="1"/>
</dbReference>
<proteinExistence type="predicted"/>
<dbReference type="EMBL" id="BOOW01000010">
    <property type="protein sequence ID" value="GII91557.1"/>
    <property type="molecule type" value="Genomic_DNA"/>
</dbReference>
<dbReference type="AlphaFoldDB" id="A0A919RDR3"/>
<dbReference type="InterPro" id="IPR001128">
    <property type="entry name" value="Cyt_P450"/>
</dbReference>
<dbReference type="Proteomes" id="UP000606172">
    <property type="component" value="Unassembled WGS sequence"/>
</dbReference>
<dbReference type="InterPro" id="IPR036396">
    <property type="entry name" value="Cyt_P450_sf"/>
</dbReference>
<organism evidence="1 2">
    <name type="scientific">Sinosporangium siamense</name>
    <dbReference type="NCBI Taxonomy" id="1367973"/>
    <lineage>
        <taxon>Bacteria</taxon>
        <taxon>Bacillati</taxon>
        <taxon>Actinomycetota</taxon>
        <taxon>Actinomycetes</taxon>
        <taxon>Streptosporangiales</taxon>
        <taxon>Streptosporangiaceae</taxon>
        <taxon>Sinosporangium</taxon>
    </lineage>
</organism>
<comment type="caution">
    <text evidence="1">The sequence shown here is derived from an EMBL/GenBank/DDBJ whole genome shotgun (WGS) entry which is preliminary data.</text>
</comment>
<accession>A0A919RDR3</accession>